<organism evidence="1">
    <name type="scientific">Pandoravirus macleodensis</name>
    <dbReference type="NCBI Taxonomy" id="2107707"/>
    <lineage>
        <taxon>Viruses</taxon>
        <taxon>Pandoravirus</taxon>
    </lineage>
</organism>
<reference evidence="1" key="1">
    <citation type="journal article" date="2018" name="Nat. Commun.">
        <title>Diversity and evolution of the emerging Pandoraviridae family.</title>
        <authorList>
            <person name="Legendre M."/>
            <person name="Fabre E."/>
            <person name="Poirot O."/>
            <person name="Jeudy S."/>
            <person name="Lartigue A."/>
            <person name="Alempic J.M."/>
            <person name="Beucher L."/>
            <person name="Philippe N."/>
            <person name="Bertaux L."/>
            <person name="Christo-Foroux E."/>
            <person name="Labadie K."/>
            <person name="Coute Y."/>
            <person name="Abergel C."/>
            <person name="Claverie J.M."/>
        </authorList>
    </citation>
    <scope>NUCLEOTIDE SEQUENCE [LARGE SCALE GENOMIC DNA]</scope>
    <source>
        <strain evidence="1">Macleodensis</strain>
    </source>
</reference>
<gene>
    <name evidence="1" type="ORF">pmac_cds_711</name>
</gene>
<dbReference type="GeneID" id="36841854"/>
<dbReference type="Proteomes" id="UP000249758">
    <property type="component" value="Segment"/>
</dbReference>
<sequence>MPDMPQPGLLALPPELIAMVLAHVGDRDFCRCLQASALFWPSPLDTTVELRKRRWCGCVDAHDFCATGNTEALALLMERGAPFDKGRCVVNAIIHGHGHRVLDLLCRGGVIDSAVNARDKWRQDVCRKAARLGRLDILVGEWQPHMCTHPIFTGAIQGDSLAAFQWACVARGFGPSAYDIGLMVTSGAVNILRHYRHVPMDDHISWAFMAHTAIIESADIEMVFLCMGDTPSIRAQKEICARLCGRATVRDLDLFYARFPNAFGNSCLLAAAQSRNLDAARWLCQRFPDWNNHFVERLVCLEPVNVMHRQPSEFSGSIKWLCDVALVADVPRLAYVAAERGKTDILVHVVYTALPSTDVPLDENASEQVDRQRRYNETTGKVLSAAVSGALTRFLATGDSTVHDLLVQAGVTAPCLDRIRLGSFRASASFSRDRV</sequence>
<proteinExistence type="predicted"/>
<dbReference type="EMBL" id="MG011691">
    <property type="protein sequence ID" value="AVK77399.1"/>
    <property type="molecule type" value="Genomic_DNA"/>
</dbReference>
<evidence type="ECO:0008006" key="2">
    <source>
        <dbReference type="Google" id="ProtNLM"/>
    </source>
</evidence>
<dbReference type="KEGG" id="vg:36841854"/>
<protein>
    <recommendedName>
        <fullName evidence="2">Ankyrin repeat domain containing protein</fullName>
    </recommendedName>
</protein>
<name>A0A2U7UFX2_9VIRU</name>
<accession>A0A2U7UFX2</accession>
<dbReference type="RefSeq" id="YP_009481395.1">
    <property type="nucleotide sequence ID" value="NC_037665.1"/>
</dbReference>
<evidence type="ECO:0000313" key="1">
    <source>
        <dbReference type="EMBL" id="AVK77399.1"/>
    </source>
</evidence>